<evidence type="ECO:0000313" key="2">
    <source>
        <dbReference type="Proteomes" id="UP001234297"/>
    </source>
</evidence>
<evidence type="ECO:0000313" key="1">
    <source>
        <dbReference type="EMBL" id="KAJ8621894.1"/>
    </source>
</evidence>
<gene>
    <name evidence="1" type="ORF">MRB53_030423</name>
</gene>
<sequence>MAKGRKFGSTHHERLLGAYPHGPPQGTSSDQSEFIEEDVWSIADSMDGHDDSIHAIKTGMAARFSIREDPMIRSRRWARATNEDGPMGGLSLAFQDGEKSAARIIHRGQDMTTLRHMASSAPVNVPVQPRFLRVESTESLQEEYETGYEDELEWIPPHEYLAREYAHSRKATSVFEGVGRTLKGRDMSRVRNAVWTQTGFDG</sequence>
<proteinExistence type="predicted"/>
<dbReference type="EMBL" id="CM056818">
    <property type="protein sequence ID" value="KAJ8621894.1"/>
    <property type="molecule type" value="Genomic_DNA"/>
</dbReference>
<reference evidence="1 2" key="1">
    <citation type="journal article" date="2022" name="Hortic Res">
        <title>A haplotype resolved chromosomal level avocado genome allows analysis of novel avocado genes.</title>
        <authorList>
            <person name="Nath O."/>
            <person name="Fletcher S.J."/>
            <person name="Hayward A."/>
            <person name="Shaw L.M."/>
            <person name="Masouleh A.K."/>
            <person name="Furtado A."/>
            <person name="Henry R.J."/>
            <person name="Mitter N."/>
        </authorList>
    </citation>
    <scope>NUCLEOTIDE SEQUENCE [LARGE SCALE GENOMIC DNA]</scope>
    <source>
        <strain evidence="2">cv. Hass</strain>
    </source>
</reference>
<protein>
    <submittedName>
        <fullName evidence="1">Uncharacterized protein</fullName>
    </submittedName>
</protein>
<name>A0ACC2KL72_PERAE</name>
<organism evidence="1 2">
    <name type="scientific">Persea americana</name>
    <name type="common">Avocado</name>
    <dbReference type="NCBI Taxonomy" id="3435"/>
    <lineage>
        <taxon>Eukaryota</taxon>
        <taxon>Viridiplantae</taxon>
        <taxon>Streptophyta</taxon>
        <taxon>Embryophyta</taxon>
        <taxon>Tracheophyta</taxon>
        <taxon>Spermatophyta</taxon>
        <taxon>Magnoliopsida</taxon>
        <taxon>Magnoliidae</taxon>
        <taxon>Laurales</taxon>
        <taxon>Lauraceae</taxon>
        <taxon>Persea</taxon>
    </lineage>
</organism>
<dbReference type="Proteomes" id="UP001234297">
    <property type="component" value="Chromosome 10"/>
</dbReference>
<accession>A0ACC2KL72</accession>
<comment type="caution">
    <text evidence="1">The sequence shown here is derived from an EMBL/GenBank/DDBJ whole genome shotgun (WGS) entry which is preliminary data.</text>
</comment>
<keyword evidence="2" id="KW-1185">Reference proteome</keyword>